<dbReference type="NCBIfam" id="TIGR01681">
    <property type="entry name" value="HAD-SF-IIIC"/>
    <property type="match status" value="1"/>
</dbReference>
<dbReference type="Gene3D" id="3.40.50.1110">
    <property type="entry name" value="SGNH hydrolase"/>
    <property type="match status" value="1"/>
</dbReference>
<dbReference type="Pfam" id="PF00550">
    <property type="entry name" value="PP-binding"/>
    <property type="match status" value="1"/>
</dbReference>
<evidence type="ECO:0000256" key="11">
    <source>
        <dbReference type="ARBA" id="ARBA00035641"/>
    </source>
</evidence>
<dbReference type="SUPFAM" id="SSF47336">
    <property type="entry name" value="ACP-like"/>
    <property type="match status" value="1"/>
</dbReference>
<dbReference type="PANTHER" id="PTHR11496:SF83">
    <property type="entry name" value="HYDROXYACID-OXOACID TRANSHYDROGENASE, MITOCHONDRIAL"/>
    <property type="match status" value="1"/>
</dbReference>
<dbReference type="Pfam" id="PF00106">
    <property type="entry name" value="adh_short"/>
    <property type="match status" value="1"/>
</dbReference>
<sequence>MFAVHVNPDDLGRFAGSSGDLNPLHLDAAYASRSGFGAEVAQGALTVLHAVAGLPSQDAAAVRRVRARFHAAVYPAQSYSLDVARAGNGGVRLEVSDGGQPVATVDLELDGTGSAEVGAVRVGSGERRQQAADRVPAELQVGQTIPVSYRSDPGDFTSLLDRIGSGVREEVARLLGWASYLAGMEVPGRQSLISSLTVELDPAATGDGSVQVTAVDERRDMVRFGGALPGLGRVELAVVARAVPAEPNAHVLAAALAGQDVDLEGKVAVVTGGSRGFGAAFAAALVLRGAHVYVTHRRDPGFPPDLLAGLGAAAERLHAVRSDAADRGGCARLRDHVLAQEGRLDLVVLNAFPSFQPLLPGPDTADRAAEYVTSAVTAVSAPLAALAEPLSTAGGRIVLVSSDVVAGAARTWQHYVDAKRRCEELLRTTVSGHPGLGGLVLRPPRMDTGFSPTVRGVVDGLAVEAVAAAAVAGLGRMSAGRVEVLESFAPAPATEPPMADVAVLATAHSSETPAADVAVLAVAATFTTDPLAEPLAAWCRDLGLGLRPVLAPFGQVFQELLDPTSTLGSARSGCAVVLVRFDDWPAEETERTLRELAEAVRSFAGRARVPLLLRICPSPSAPGADPRQQRLFADLGDTSGVHLLGAEDWHGGTDPGDVHDEARYRIARLAYTPAGYDALATGIARSVHALLARPFKVLVLDCDNTLWAGVAGEDGPEGVQLTGGHRHVQEWAVALRERGVLLALASKNDPETVDAVFRARPEFPLRLDHVAARAIGWDPKPVGLARLAAELNLGLDSFVFLDDNPVEVGQVRAACPGVLALTVPADEEDIKPFLQRVWAFDRLVVTEEDRGRAAAYDANRDRGELRRSSLTFADFIAGLDLVVDIAPATEADLRRVAQMTQRTNQFNFSTVRRQENELRALLAEPGVRCQVVRATDRFGDHGVVGAVISRQDTDELVVDTFLLSCRVLGRGVEHQVLASLGSGTSAKIRLPYVPTAKNEPARRFLDSVAGGAPAAGGTDYLLTAEQAAEVRFDPESAVLADDAPETSAVAVVDAGPRLSTLAALAENPAGAREPGEAAGAEQQDALAIVVDALTDVLALPQGALTADSALAELGASSLALVEAAVALQAHFGVLELEVFYEHRTVGDLAASLGPVVHRPQPSAAAPAESVEALVDGLVRGARQALEAFHALGQEQVDHIVAKAARAAAANHLDLAVLAVAETERGVVEDKAVKNLFAAEHVTNSMTGLRTAGEVRRDELTGLVEIAEPVGVVCAITPVTNPTSTVVFKALIALKTRNPIIFAFHHLAPRCGAEAARIVRDAAVAAGAPAHCVQWVETPRRAVTQALMNHDGVSLVLATGGNDVVRAAHSAGKPAIGVGAGNVPAFIAADADLARAAHDVVLSKSFDNGMTCAAEQTLLIDTGVWDQAVDSLRTRHAHVLTAQEKRALEDFLFGPDARRDGKVSVNPAASGRSAHWIAGRAGFSVPEHTTLLLAEVGDIGPDEPLTREKPCPVVALLRVTGAEEGIRRAAEVVEFHGRGHTAVVHTADERLAERFGNGVKAVRVVWNSPAAQGGIGDLYNAFLPSMTLGCGSYGGNSVSGNVTAANLLNIRRIARRNNNIQWFKVPPKIYFEPNSIRYLGEMAGVHRVSIVTGRTVAKLGYADKVRSVLAARSEPVAVQLIDFVEPEPSLQTVQRGAEMMREFQPDTIVAIGGGSSLDAGKLMWLWYEHPEVDFAEARGRFADIRKRLYRFPEPERAKLVCVPTTSGSGSEVTPFAVVTDRETGRKYPLADYALTPSVAIVDPVLVRSLPAGLAADSGFDALTHATEAYVSVYSNDFTDGLCLQAIKLIFENLEDSVLLGAEKAQEAMHNAATIAGMAFGSAFLGIVHAMSHTLGATFGLAHGRTNALLLPHVIRYNGQPPSKLTGWPKYENYQAPQRFQHIARTLGLPAATPEEGVRSYAAAIERLRAAVGLPASFAEAGVPEAAFLSSLPQQALNAFDDQCAPANPRQPVLADMEELMRTAYANGAVDLEDVRAAAHGGR</sequence>
<dbReference type="InterPro" id="IPR034789">
    <property type="entry name" value="AAD_C"/>
</dbReference>
<dbReference type="PANTHER" id="PTHR11496">
    <property type="entry name" value="ALCOHOL DEHYDROGENASE"/>
    <property type="match status" value="1"/>
</dbReference>
<dbReference type="InterPro" id="IPR016161">
    <property type="entry name" value="Ald_DH/histidinol_DH"/>
</dbReference>
<dbReference type="CDD" id="cd08178">
    <property type="entry name" value="AAD_C"/>
    <property type="match status" value="1"/>
</dbReference>
<dbReference type="FunFam" id="3.40.50.1970:FF:000003">
    <property type="entry name" value="Alcohol dehydrogenase, iron-containing"/>
    <property type="match status" value="1"/>
</dbReference>
<dbReference type="Gene3D" id="3.40.50.720">
    <property type="entry name" value="NAD(P)-binding Rossmann-like Domain"/>
    <property type="match status" value="1"/>
</dbReference>
<dbReference type="PROSITE" id="PS00060">
    <property type="entry name" value="ADH_IRON_2"/>
    <property type="match status" value="1"/>
</dbReference>
<dbReference type="InterPro" id="IPR056798">
    <property type="entry name" value="ADH_Fe_C"/>
</dbReference>
<dbReference type="InterPro" id="IPR023214">
    <property type="entry name" value="HAD_sf"/>
</dbReference>
<evidence type="ECO:0000259" key="13">
    <source>
        <dbReference type="PROSITE" id="PS50075"/>
    </source>
</evidence>
<dbReference type="Proteomes" id="UP000199503">
    <property type="component" value="Unassembled WGS sequence"/>
</dbReference>
<dbReference type="SUPFAM" id="SSF53720">
    <property type="entry name" value="ALDH-like"/>
    <property type="match status" value="1"/>
</dbReference>
<dbReference type="CDD" id="cd07122">
    <property type="entry name" value="ALDH_F20_ACDH"/>
    <property type="match status" value="1"/>
</dbReference>
<comment type="cofactor">
    <cofactor evidence="1">
        <name>Fe(2+)</name>
        <dbReference type="ChEBI" id="CHEBI:29033"/>
    </cofactor>
</comment>
<evidence type="ECO:0000256" key="4">
    <source>
        <dbReference type="ARBA" id="ARBA00013190"/>
    </source>
</evidence>
<dbReference type="Gene3D" id="3.40.50.1000">
    <property type="entry name" value="HAD superfamily/HAD-like"/>
    <property type="match status" value="1"/>
</dbReference>
<name>A0A1H9PRT9_9PSEU</name>
<comment type="similarity">
    <text evidence="12">In the C-terminal section; belongs to the iron-containing alcohol dehydrogenase family.</text>
</comment>
<evidence type="ECO:0000313" key="14">
    <source>
        <dbReference type="EMBL" id="SER50912.1"/>
    </source>
</evidence>
<evidence type="ECO:0000256" key="6">
    <source>
        <dbReference type="ARBA" id="ARBA00022553"/>
    </source>
</evidence>
<dbReference type="EC" id="1.1.1.1" evidence="4"/>
<dbReference type="Pfam" id="PF01575">
    <property type="entry name" value="MaoC_dehydratas"/>
    <property type="match status" value="1"/>
</dbReference>
<proteinExistence type="inferred from homology"/>
<dbReference type="Pfam" id="PF00171">
    <property type="entry name" value="Aldedh"/>
    <property type="match status" value="1"/>
</dbReference>
<dbReference type="InterPro" id="IPR016162">
    <property type="entry name" value="Ald_DH_N"/>
</dbReference>
<dbReference type="InterPro" id="IPR001670">
    <property type="entry name" value="ADH_Fe/GldA"/>
</dbReference>
<evidence type="ECO:0000313" key="15">
    <source>
        <dbReference type="Proteomes" id="UP000199503"/>
    </source>
</evidence>
<dbReference type="InterPro" id="IPR006162">
    <property type="entry name" value="Ppantetheine_attach_site"/>
</dbReference>
<dbReference type="InterPro" id="IPR036736">
    <property type="entry name" value="ACP-like_sf"/>
</dbReference>
<dbReference type="UniPathway" id="UPA00659"/>
<dbReference type="PRINTS" id="PR00081">
    <property type="entry name" value="GDHRDH"/>
</dbReference>
<dbReference type="SUPFAM" id="SSF56784">
    <property type="entry name" value="HAD-like"/>
    <property type="match status" value="1"/>
</dbReference>
<evidence type="ECO:0000256" key="1">
    <source>
        <dbReference type="ARBA" id="ARBA00001954"/>
    </source>
</evidence>
<evidence type="ECO:0000256" key="8">
    <source>
        <dbReference type="ARBA" id="ARBA00023004"/>
    </source>
</evidence>
<reference evidence="15" key="1">
    <citation type="submission" date="2016-10" db="EMBL/GenBank/DDBJ databases">
        <authorList>
            <person name="Varghese N."/>
            <person name="Submissions S."/>
        </authorList>
    </citation>
    <scope>NUCLEOTIDE SEQUENCE [LARGE SCALE GENOMIC DNA]</scope>
    <source>
        <strain evidence="15">DSM 44437</strain>
    </source>
</reference>
<dbReference type="InterPro" id="IPR002539">
    <property type="entry name" value="MaoC-like_dom"/>
</dbReference>
<dbReference type="OrthoDB" id="323926at2"/>
<dbReference type="EMBL" id="FOFV01000009">
    <property type="protein sequence ID" value="SER50912.1"/>
    <property type="molecule type" value="Genomic_DNA"/>
</dbReference>
<dbReference type="InterPro" id="IPR016163">
    <property type="entry name" value="Ald_DH_C"/>
</dbReference>
<dbReference type="STRING" id="65499.SAMN04488000_109232"/>
<dbReference type="InterPro" id="IPR015590">
    <property type="entry name" value="Aldehyde_DH_dom"/>
</dbReference>
<dbReference type="InterPro" id="IPR036514">
    <property type="entry name" value="SGNH_hydro_sf"/>
</dbReference>
<dbReference type="InterPro" id="IPR029069">
    <property type="entry name" value="HotDog_dom_sf"/>
</dbReference>
<feature type="domain" description="Carrier" evidence="13">
    <location>
        <begin position="1080"/>
        <end position="1156"/>
    </location>
</feature>
<dbReference type="Gene3D" id="3.40.605.10">
    <property type="entry name" value="Aldehyde Dehydrogenase, Chain A, domain 1"/>
    <property type="match status" value="1"/>
</dbReference>
<accession>A0A1H9PRT9</accession>
<dbReference type="NCBIfam" id="NF010378">
    <property type="entry name" value="PRK13805.1"/>
    <property type="match status" value="1"/>
</dbReference>
<evidence type="ECO:0000256" key="9">
    <source>
        <dbReference type="ARBA" id="ARBA00023027"/>
    </source>
</evidence>
<dbReference type="InterPro" id="IPR036291">
    <property type="entry name" value="NAD(P)-bd_dom_sf"/>
</dbReference>
<organism evidence="14 15">
    <name type="scientific">Lentzea albida</name>
    <dbReference type="NCBI Taxonomy" id="65499"/>
    <lineage>
        <taxon>Bacteria</taxon>
        <taxon>Bacillati</taxon>
        <taxon>Actinomycetota</taxon>
        <taxon>Actinomycetes</taxon>
        <taxon>Pseudonocardiales</taxon>
        <taxon>Pseudonocardiaceae</taxon>
        <taxon>Lentzea</taxon>
    </lineage>
</organism>
<dbReference type="Gene3D" id="3.40.309.10">
    <property type="entry name" value="Aldehyde Dehydrogenase, Chain A, domain 2"/>
    <property type="match status" value="1"/>
</dbReference>
<dbReference type="InterPro" id="IPR009081">
    <property type="entry name" value="PP-bd_ACP"/>
</dbReference>
<dbReference type="InterPro" id="IPR036412">
    <property type="entry name" value="HAD-like_sf"/>
</dbReference>
<dbReference type="SUPFAM" id="SSF51735">
    <property type="entry name" value="NAD(P)-binding Rossmann-fold domains"/>
    <property type="match status" value="1"/>
</dbReference>
<dbReference type="SUPFAM" id="SSF56796">
    <property type="entry name" value="Dehydroquinate synthase-like"/>
    <property type="match status" value="1"/>
</dbReference>
<comment type="pathway">
    <text evidence="2">Lipid metabolism; fatty acid beta-oxidation.</text>
</comment>
<dbReference type="FunFam" id="1.20.1090.10:FF:000001">
    <property type="entry name" value="Aldehyde-alcohol dehydrogenase"/>
    <property type="match status" value="1"/>
</dbReference>
<keyword evidence="7" id="KW-0560">Oxidoreductase</keyword>
<dbReference type="PROSITE" id="PS00913">
    <property type="entry name" value="ADH_IRON_1"/>
    <property type="match status" value="1"/>
</dbReference>
<dbReference type="GO" id="GO:0046872">
    <property type="term" value="F:metal ion binding"/>
    <property type="evidence" value="ECO:0007669"/>
    <property type="project" value="InterPro"/>
</dbReference>
<dbReference type="InterPro" id="IPR012079">
    <property type="entry name" value="Bifunc_Ald-ADH"/>
</dbReference>
<evidence type="ECO:0000256" key="5">
    <source>
        <dbReference type="ARBA" id="ARBA00022450"/>
    </source>
</evidence>
<dbReference type="GO" id="GO:0004022">
    <property type="term" value="F:alcohol dehydrogenase (NAD+) activity"/>
    <property type="evidence" value="ECO:0007669"/>
    <property type="project" value="InterPro"/>
</dbReference>
<keyword evidence="10" id="KW-0511">Multifunctional enzyme</keyword>
<dbReference type="InterPro" id="IPR039697">
    <property type="entry name" value="Alcohol_dehydrogenase_Fe"/>
</dbReference>
<protein>
    <recommendedName>
        <fullName evidence="4">alcohol dehydrogenase</fullName>
        <ecNumber evidence="4">1.1.1.1</ecNumber>
    </recommendedName>
</protein>
<keyword evidence="6" id="KW-0597">Phosphoprotein</keyword>
<keyword evidence="15" id="KW-1185">Reference proteome</keyword>
<dbReference type="InterPro" id="IPR010033">
    <property type="entry name" value="HAD_SF_ppase_IIIC"/>
</dbReference>
<keyword evidence="5" id="KW-0596">Phosphopantetheine</keyword>
<evidence type="ECO:0000256" key="10">
    <source>
        <dbReference type="ARBA" id="ARBA00023268"/>
    </source>
</evidence>
<dbReference type="PROSITE" id="PS50075">
    <property type="entry name" value="CARRIER"/>
    <property type="match status" value="1"/>
</dbReference>
<dbReference type="SUPFAM" id="SSF54637">
    <property type="entry name" value="Thioesterase/thiol ester dehydrase-isomerase"/>
    <property type="match status" value="1"/>
</dbReference>
<evidence type="ECO:0000256" key="3">
    <source>
        <dbReference type="ARBA" id="ARBA00005254"/>
    </source>
</evidence>
<comment type="similarity">
    <text evidence="3">Belongs to the enoyl-CoA hydratase/isomerase family.</text>
</comment>
<dbReference type="RefSeq" id="WP_089919570.1">
    <property type="nucleotide sequence ID" value="NZ_FOFV01000009.1"/>
</dbReference>
<dbReference type="Gene3D" id="1.20.1090.10">
    <property type="entry name" value="Dehydroquinate synthase-like - alpha domain"/>
    <property type="match status" value="1"/>
</dbReference>
<dbReference type="GO" id="GO:0006635">
    <property type="term" value="P:fatty acid beta-oxidation"/>
    <property type="evidence" value="ECO:0007669"/>
    <property type="project" value="UniProtKB-UniPathway"/>
</dbReference>
<keyword evidence="8" id="KW-0408">Iron</keyword>
<evidence type="ECO:0000256" key="12">
    <source>
        <dbReference type="ARBA" id="ARBA00035645"/>
    </source>
</evidence>
<dbReference type="InterPro" id="IPR018211">
    <property type="entry name" value="ADH_Fe_CS"/>
</dbReference>
<dbReference type="PROSITE" id="PS00012">
    <property type="entry name" value="PHOSPHOPANTETHEINE"/>
    <property type="match status" value="1"/>
</dbReference>
<gene>
    <name evidence="14" type="ORF">SAMN04488000_109232</name>
</gene>
<dbReference type="InterPro" id="IPR010037">
    <property type="entry name" value="FkbH_domain"/>
</dbReference>
<dbReference type="CDD" id="cd05233">
    <property type="entry name" value="SDR_c"/>
    <property type="match status" value="1"/>
</dbReference>
<evidence type="ECO:0000256" key="7">
    <source>
        <dbReference type="ARBA" id="ARBA00023002"/>
    </source>
</evidence>
<comment type="similarity">
    <text evidence="11">In the N-terminal section; belongs to the aldehyde dehydrogenase family.</text>
</comment>
<dbReference type="Gene3D" id="3.10.129.10">
    <property type="entry name" value="Hotdog Thioesterase"/>
    <property type="match status" value="1"/>
</dbReference>
<dbReference type="GO" id="GO:0004300">
    <property type="term" value="F:enoyl-CoA hydratase activity"/>
    <property type="evidence" value="ECO:0007669"/>
    <property type="project" value="UniProtKB-ARBA"/>
</dbReference>
<dbReference type="Gene3D" id="1.10.1200.10">
    <property type="entry name" value="ACP-like"/>
    <property type="match status" value="1"/>
</dbReference>
<dbReference type="Pfam" id="PF25137">
    <property type="entry name" value="ADH_Fe_C"/>
    <property type="match status" value="1"/>
</dbReference>
<dbReference type="Pfam" id="PF00465">
    <property type="entry name" value="Fe-ADH"/>
    <property type="match status" value="1"/>
</dbReference>
<dbReference type="NCBIfam" id="TIGR01686">
    <property type="entry name" value="FkbH"/>
    <property type="match status" value="1"/>
</dbReference>
<dbReference type="Gene3D" id="3.40.50.1970">
    <property type="match status" value="1"/>
</dbReference>
<keyword evidence="9" id="KW-0520">NAD</keyword>
<dbReference type="GO" id="GO:0016620">
    <property type="term" value="F:oxidoreductase activity, acting on the aldehyde or oxo group of donors, NAD or NADP as acceptor"/>
    <property type="evidence" value="ECO:0007669"/>
    <property type="project" value="InterPro"/>
</dbReference>
<evidence type="ECO:0000256" key="2">
    <source>
        <dbReference type="ARBA" id="ARBA00005005"/>
    </source>
</evidence>
<dbReference type="InterPro" id="IPR002347">
    <property type="entry name" value="SDR_fam"/>
</dbReference>